<proteinExistence type="inferred from homology"/>
<feature type="transmembrane region" description="Helical" evidence="8">
    <location>
        <begin position="217"/>
        <end position="246"/>
    </location>
</feature>
<keyword evidence="4" id="KW-0677">Repeat</keyword>
<dbReference type="GO" id="GO:0016020">
    <property type="term" value="C:membrane"/>
    <property type="evidence" value="ECO:0007669"/>
    <property type="project" value="InterPro"/>
</dbReference>
<feature type="transmembrane region" description="Helical" evidence="8">
    <location>
        <begin position="310"/>
        <end position="334"/>
    </location>
</feature>
<feature type="transmembrane region" description="Helical" evidence="8">
    <location>
        <begin position="186"/>
        <end position="205"/>
    </location>
</feature>
<keyword evidence="6 8" id="KW-0472">Membrane</keyword>
<feature type="transmembrane region" description="Helical" evidence="8">
    <location>
        <begin position="252"/>
        <end position="272"/>
    </location>
</feature>
<comment type="similarity">
    <text evidence="7">Belongs to the MIP/aquaporin (TC 1.A.8) family.</text>
</comment>
<dbReference type="GO" id="GO:0015250">
    <property type="term" value="F:water channel activity"/>
    <property type="evidence" value="ECO:0007669"/>
    <property type="project" value="TreeGrafter"/>
</dbReference>
<dbReference type="Proteomes" id="UP000515125">
    <property type="component" value="Unplaced"/>
</dbReference>
<accession>A0A6P5WG90</accession>
<dbReference type="InterPro" id="IPR023271">
    <property type="entry name" value="Aquaporin-like"/>
</dbReference>
<keyword evidence="9" id="KW-1185">Reference proteome</keyword>
<evidence type="ECO:0000256" key="6">
    <source>
        <dbReference type="ARBA" id="ARBA00023136"/>
    </source>
</evidence>
<feature type="transmembrane region" description="Helical" evidence="8">
    <location>
        <begin position="73"/>
        <end position="98"/>
    </location>
</feature>
<keyword evidence="2 7" id="KW-0813">Transport</keyword>
<keyword evidence="3 7" id="KW-0812">Transmembrane</keyword>
<evidence type="ECO:0000256" key="3">
    <source>
        <dbReference type="ARBA" id="ARBA00022692"/>
    </source>
</evidence>
<evidence type="ECO:0000256" key="2">
    <source>
        <dbReference type="ARBA" id="ARBA00022448"/>
    </source>
</evidence>
<comment type="subcellular location">
    <subcellularLocation>
        <location evidence="1">Endomembrane system</location>
        <topology evidence="1">Multi-pass membrane protein</topology>
    </subcellularLocation>
</comment>
<feature type="transmembrane region" description="Helical" evidence="8">
    <location>
        <begin position="34"/>
        <end position="52"/>
    </location>
</feature>
<dbReference type="Pfam" id="PF00230">
    <property type="entry name" value="MIP"/>
    <property type="match status" value="1"/>
</dbReference>
<evidence type="ECO:0000313" key="9">
    <source>
        <dbReference type="Proteomes" id="UP000515125"/>
    </source>
</evidence>
<organism evidence="9 10">
    <name type="scientific">Cyclospora cayetanensis</name>
    <dbReference type="NCBI Taxonomy" id="88456"/>
    <lineage>
        <taxon>Eukaryota</taxon>
        <taxon>Sar</taxon>
        <taxon>Alveolata</taxon>
        <taxon>Apicomplexa</taxon>
        <taxon>Conoidasida</taxon>
        <taxon>Coccidia</taxon>
        <taxon>Eucoccidiorida</taxon>
        <taxon>Eimeriorina</taxon>
        <taxon>Eimeriidae</taxon>
        <taxon>Cyclospora</taxon>
    </lineage>
</organism>
<feature type="transmembrane region" description="Helical" evidence="8">
    <location>
        <begin position="393"/>
        <end position="413"/>
    </location>
</feature>
<name>A0A6P5WG90_9EIME</name>
<sequence length="421" mass="42945">MDSQKQTIAEFVGTLLLVFSAGLLPLLKLECLDFAGALALSYGLLLLTMKGLEAKSLNPALTVADVLRGKLEAGAACVLILAQLAGAAIGGFLLSVFLHDSDIFPASTEIATTDQFIITQLAFSSALVFAYIRGAGASKYDGPWLAALMYGAFMIGGDATACLNPAVALGVSVSRGVSGAATNETWLALLILMPLLAAGAAYLLDKSAQHNLQLSELIGTFFLSFGIIAAALEGGLSAAVGLAFFSAAVVRMIAPASGGSLNCAVTGGALLIEGRGISKDAITIWLSQLAGAVLAAIAAAQALGSMPSDLFLLAGDWNMVAVSLGISALLMIAYCTKFGDFLGSPAVAFIGAVYGGSIAAAKNVVSINPSTALGAAIAWFVQTGEVPQPLETASAVFVPVIGCMAGAILLRFIPSEYRRRL</sequence>
<keyword evidence="5 8" id="KW-1133">Transmembrane helix</keyword>
<dbReference type="PANTHER" id="PTHR45665:SF9">
    <property type="entry name" value="AQUAPORIN-8"/>
    <property type="match status" value="1"/>
</dbReference>
<dbReference type="SUPFAM" id="SSF81338">
    <property type="entry name" value="Aquaporin-like"/>
    <property type="match status" value="2"/>
</dbReference>
<gene>
    <name evidence="10" type="primary">LOC34622241</name>
</gene>
<evidence type="ECO:0000256" key="1">
    <source>
        <dbReference type="ARBA" id="ARBA00004127"/>
    </source>
</evidence>
<dbReference type="AlphaFoldDB" id="A0A6P5WG90"/>
<dbReference type="PRINTS" id="PR00783">
    <property type="entry name" value="MINTRINSICP"/>
</dbReference>
<dbReference type="PANTHER" id="PTHR45665">
    <property type="entry name" value="AQUAPORIN-8"/>
    <property type="match status" value="1"/>
</dbReference>
<reference evidence="10" key="1">
    <citation type="submission" date="2025-08" db="UniProtKB">
        <authorList>
            <consortium name="RefSeq"/>
        </authorList>
    </citation>
    <scope>IDENTIFICATION</scope>
</reference>
<dbReference type="GO" id="GO:0012505">
    <property type="term" value="C:endomembrane system"/>
    <property type="evidence" value="ECO:0007669"/>
    <property type="project" value="UniProtKB-SubCell"/>
</dbReference>
<feature type="transmembrane region" description="Helical" evidence="8">
    <location>
        <begin position="7"/>
        <end position="28"/>
    </location>
</feature>
<evidence type="ECO:0000256" key="4">
    <source>
        <dbReference type="ARBA" id="ARBA00022737"/>
    </source>
</evidence>
<feature type="transmembrane region" description="Helical" evidence="8">
    <location>
        <begin position="284"/>
        <end position="304"/>
    </location>
</feature>
<evidence type="ECO:0000256" key="8">
    <source>
        <dbReference type="SAM" id="Phobius"/>
    </source>
</evidence>
<dbReference type="RefSeq" id="XP_022593181.2">
    <property type="nucleotide sequence ID" value="XM_022735413.2"/>
</dbReference>
<dbReference type="GO" id="GO:0005737">
    <property type="term" value="C:cytoplasm"/>
    <property type="evidence" value="ECO:0007669"/>
    <property type="project" value="UniProtKB-ARBA"/>
</dbReference>
<dbReference type="Gene3D" id="1.20.1080.10">
    <property type="entry name" value="Glycerol uptake facilitator protein"/>
    <property type="match status" value="2"/>
</dbReference>
<dbReference type="InterPro" id="IPR000425">
    <property type="entry name" value="MIP"/>
</dbReference>
<feature type="transmembrane region" description="Helical" evidence="8">
    <location>
        <begin position="144"/>
        <end position="166"/>
    </location>
</feature>
<feature type="transmembrane region" description="Helical" evidence="8">
    <location>
        <begin position="341"/>
        <end position="361"/>
    </location>
</feature>
<evidence type="ECO:0000256" key="7">
    <source>
        <dbReference type="RuleBase" id="RU000477"/>
    </source>
</evidence>
<evidence type="ECO:0000313" key="10">
    <source>
        <dbReference type="RefSeq" id="XP_022593181.2"/>
    </source>
</evidence>
<dbReference type="GeneID" id="34622241"/>
<dbReference type="GO" id="GO:0019755">
    <property type="term" value="P:one-carbon compound transport"/>
    <property type="evidence" value="ECO:0007669"/>
    <property type="project" value="UniProtKB-ARBA"/>
</dbReference>
<feature type="transmembrane region" description="Helical" evidence="8">
    <location>
        <begin position="110"/>
        <end position="132"/>
    </location>
</feature>
<evidence type="ECO:0000256" key="5">
    <source>
        <dbReference type="ARBA" id="ARBA00022989"/>
    </source>
</evidence>
<protein>
    <submittedName>
        <fullName evidence="10">Uncharacterized protein LOC34622241</fullName>
    </submittedName>
</protein>
<dbReference type="OrthoDB" id="3222at2759"/>
<dbReference type="InterPro" id="IPR034294">
    <property type="entry name" value="Aquaporin_transptr"/>
</dbReference>